<reference evidence="2 3" key="1">
    <citation type="journal article" date="2018" name="BMC Genomics">
        <title>Genomic comparison of Trypanosoma conorhini and Trypanosoma rangeli to Trypanosoma cruzi strains of high and low virulence.</title>
        <authorList>
            <person name="Bradwell K.R."/>
            <person name="Koparde V.N."/>
            <person name="Matveyev A.V."/>
            <person name="Serrano M.G."/>
            <person name="Alves J.M."/>
            <person name="Parikh H."/>
            <person name="Huang B."/>
            <person name="Lee V."/>
            <person name="Espinosa-Alvarez O."/>
            <person name="Ortiz P.A."/>
            <person name="Costa-Martins A.G."/>
            <person name="Teixeira M.M."/>
            <person name="Buck G.A."/>
        </authorList>
    </citation>
    <scope>NUCLEOTIDE SEQUENCE [LARGE SCALE GENOMIC DNA]</scope>
    <source>
        <strain evidence="2 3">AM80</strain>
    </source>
</reference>
<dbReference type="GeneID" id="40324324"/>
<name>A0A422P3U4_TRYRA</name>
<keyword evidence="2" id="KW-0808">Transferase</keyword>
<dbReference type="AlphaFoldDB" id="A0A422P3U4"/>
<dbReference type="EC" id="2.1.1.-" evidence="2"/>
<evidence type="ECO:0000256" key="1">
    <source>
        <dbReference type="SAM" id="MobiDB-lite"/>
    </source>
</evidence>
<protein>
    <submittedName>
        <fullName evidence="2">Methyltransferase</fullName>
        <ecNumber evidence="2">2.1.1.-</ecNumber>
    </submittedName>
</protein>
<organism evidence="2 3">
    <name type="scientific">Trypanosoma rangeli</name>
    <dbReference type="NCBI Taxonomy" id="5698"/>
    <lineage>
        <taxon>Eukaryota</taxon>
        <taxon>Discoba</taxon>
        <taxon>Euglenozoa</taxon>
        <taxon>Kinetoplastea</taxon>
        <taxon>Metakinetoplastina</taxon>
        <taxon>Trypanosomatida</taxon>
        <taxon>Trypanosomatidae</taxon>
        <taxon>Trypanosoma</taxon>
        <taxon>Herpetosoma</taxon>
    </lineage>
</organism>
<keyword evidence="3" id="KW-1185">Reference proteome</keyword>
<feature type="non-terminal residue" evidence="2">
    <location>
        <position position="1"/>
    </location>
</feature>
<evidence type="ECO:0000313" key="2">
    <source>
        <dbReference type="EMBL" id="RNF12379.1"/>
    </source>
</evidence>
<evidence type="ECO:0000313" key="3">
    <source>
        <dbReference type="Proteomes" id="UP000283634"/>
    </source>
</evidence>
<dbReference type="GO" id="GO:0008168">
    <property type="term" value="F:methyltransferase activity"/>
    <property type="evidence" value="ECO:0007669"/>
    <property type="project" value="UniProtKB-KW"/>
</dbReference>
<accession>A0A422P3U4</accession>
<dbReference type="RefSeq" id="XP_029242732.1">
    <property type="nucleotide sequence ID" value="XM_029377472.1"/>
</dbReference>
<keyword evidence="2" id="KW-0489">Methyltransferase</keyword>
<dbReference type="EMBL" id="MKGL01000006">
    <property type="protein sequence ID" value="RNF12379.1"/>
    <property type="molecule type" value="Genomic_DNA"/>
</dbReference>
<feature type="region of interest" description="Disordered" evidence="1">
    <location>
        <begin position="92"/>
        <end position="111"/>
    </location>
</feature>
<dbReference type="GO" id="GO:0032259">
    <property type="term" value="P:methylation"/>
    <property type="evidence" value="ECO:0007669"/>
    <property type="project" value="UniProtKB-KW"/>
</dbReference>
<proteinExistence type="predicted"/>
<dbReference type="Proteomes" id="UP000283634">
    <property type="component" value="Unassembled WGS sequence"/>
</dbReference>
<dbReference type="OrthoDB" id="251935at2759"/>
<sequence>LDEGTAPLEVEQMPTASLQISDVVGGGNAVSPVVLSSEVAALPGELNVPTVVCAELLESNEGDVNDVKPLQVVSNVDGGSSLRDVGGSFALSSSGLKKDNTRPMSAVPSASLYGEEGRPARASFGLGSNACDEVAGSMFSRGGSVSSRPLSVARLASNPSSEHRIFTGMNSQDAFIAGSDMRPRVLVGKARVRNLTSVTPDRQLDGVLMTRGMGKVVDSFPFLSSVEDGGSGVVRRGRLQPSSRSSVRSSSAFVGVQRREARFASAVLSPTGSPLYPQHAPLRIQRQYETCRGIFPSWNDPAVVIPRRERESLPKPSSSELPLLRKQKEGSLPHQNLILHGNRCLTPRIPVNVALQRPVGAADASASHRRLGEVVARIAISRTPSPQQQAMQYFSPELLACPYHREAPYRMRWRRCDASCARIWPTMNLPPYTSQGVPRRPVPLPTLTSPRFTATTGATETTRFVRDRFANY</sequence>
<comment type="caution">
    <text evidence="2">The sequence shown here is derived from an EMBL/GenBank/DDBJ whole genome shotgun (WGS) entry which is preliminary data.</text>
</comment>
<gene>
    <name evidence="2" type="ORF">TraAM80_00391</name>
</gene>